<gene>
    <name evidence="7" type="ORF">GTW58_11620</name>
</gene>
<evidence type="ECO:0000256" key="2">
    <source>
        <dbReference type="ARBA" id="ARBA00007524"/>
    </source>
</evidence>
<comment type="subcellular location">
    <subcellularLocation>
        <location evidence="1">Membrane</location>
        <topology evidence="1">Multi-pass membrane protein</topology>
    </subcellularLocation>
</comment>
<dbReference type="InterPro" id="IPR038330">
    <property type="entry name" value="TspO/MBR-related_sf"/>
</dbReference>
<accession>A0A846U285</accession>
<dbReference type="Gene3D" id="1.20.1260.100">
    <property type="entry name" value="TspO/MBR protein"/>
    <property type="match status" value="1"/>
</dbReference>
<name>A0A846U285_9MICC</name>
<evidence type="ECO:0000256" key="6">
    <source>
        <dbReference type="SAM" id="Phobius"/>
    </source>
</evidence>
<feature type="transmembrane region" description="Helical" evidence="6">
    <location>
        <begin position="7"/>
        <end position="31"/>
    </location>
</feature>
<organism evidence="7 8">
    <name type="scientific">Kocuria subflava</name>
    <dbReference type="NCBI Taxonomy" id="1736139"/>
    <lineage>
        <taxon>Bacteria</taxon>
        <taxon>Bacillati</taxon>
        <taxon>Actinomycetota</taxon>
        <taxon>Actinomycetes</taxon>
        <taxon>Micrococcales</taxon>
        <taxon>Micrococcaceae</taxon>
        <taxon>Kocuria</taxon>
    </lineage>
</organism>
<dbReference type="PANTHER" id="PTHR33802">
    <property type="entry name" value="SI:CH211-161H7.5-RELATED"/>
    <property type="match status" value="1"/>
</dbReference>
<dbReference type="EMBL" id="JAAVUN010000031">
    <property type="protein sequence ID" value="NKE10565.1"/>
    <property type="molecule type" value="Genomic_DNA"/>
</dbReference>
<evidence type="ECO:0000256" key="4">
    <source>
        <dbReference type="ARBA" id="ARBA00022989"/>
    </source>
</evidence>
<dbReference type="GO" id="GO:0016020">
    <property type="term" value="C:membrane"/>
    <property type="evidence" value="ECO:0007669"/>
    <property type="project" value="UniProtKB-SubCell"/>
</dbReference>
<proteinExistence type="inferred from homology"/>
<reference evidence="7 8" key="1">
    <citation type="submission" date="2020-02" db="EMBL/GenBank/DDBJ databases">
        <authorList>
            <person name="Sun Q."/>
        </authorList>
    </citation>
    <scope>NUCLEOTIDE SEQUENCE [LARGE SCALE GENOMIC DNA]</scope>
    <source>
        <strain evidence="7 8">YIM 13062</strain>
    </source>
</reference>
<dbReference type="InterPro" id="IPR004307">
    <property type="entry name" value="TspO_MBR"/>
</dbReference>
<evidence type="ECO:0000256" key="5">
    <source>
        <dbReference type="ARBA" id="ARBA00023136"/>
    </source>
</evidence>
<protein>
    <submittedName>
        <fullName evidence="7">Tryptophan-rich sensory protein</fullName>
    </submittedName>
</protein>
<feature type="transmembrane region" description="Helical" evidence="6">
    <location>
        <begin position="184"/>
        <end position="203"/>
    </location>
</feature>
<feature type="transmembrane region" description="Helical" evidence="6">
    <location>
        <begin position="51"/>
        <end position="77"/>
    </location>
</feature>
<dbReference type="Proteomes" id="UP000521379">
    <property type="component" value="Unassembled WGS sequence"/>
</dbReference>
<feature type="transmembrane region" description="Helical" evidence="6">
    <location>
        <begin position="152"/>
        <end position="172"/>
    </location>
</feature>
<keyword evidence="5 6" id="KW-0472">Membrane</keyword>
<dbReference type="AlphaFoldDB" id="A0A846U285"/>
<feature type="transmembrane region" description="Helical" evidence="6">
    <location>
        <begin position="112"/>
        <end position="131"/>
    </location>
</feature>
<feature type="transmembrane region" description="Helical" evidence="6">
    <location>
        <begin position="236"/>
        <end position="255"/>
    </location>
</feature>
<evidence type="ECO:0000313" key="8">
    <source>
        <dbReference type="Proteomes" id="UP000521379"/>
    </source>
</evidence>
<keyword evidence="8" id="KW-1185">Reference proteome</keyword>
<evidence type="ECO:0000313" key="7">
    <source>
        <dbReference type="EMBL" id="NKE10565.1"/>
    </source>
</evidence>
<dbReference type="PANTHER" id="PTHR33802:SF1">
    <property type="entry name" value="XK-RELATED PROTEIN"/>
    <property type="match status" value="1"/>
</dbReference>
<sequence>MDSSSQLFPAIVTLLAVVVAIIGAFFGSGAVGGDGVTDSAGGWLDADATPIAPASSAFSIWSVIYVGLAAYAIWQLGRTARSSERQRRLRPWIAGSALLNAAWLGVVSLDTLIGSVLVILVLLAVLIRTLLLMMATRTSGWVETLLVDGTMGLYLGWVSVAVAANITAWLAGGVGLDGFDGWELATVAIVTVAAVIAMALAFFTRGRLAPAIATAWGLAWIAVARTEGQFESQTLVWTAAVASAAVVVAVVVARLRRERSPETV</sequence>
<feature type="transmembrane region" description="Helical" evidence="6">
    <location>
        <begin position="89"/>
        <end position="106"/>
    </location>
</feature>
<dbReference type="Pfam" id="PF03073">
    <property type="entry name" value="TspO_MBR"/>
    <property type="match status" value="1"/>
</dbReference>
<feature type="transmembrane region" description="Helical" evidence="6">
    <location>
        <begin position="208"/>
        <end position="224"/>
    </location>
</feature>
<evidence type="ECO:0000256" key="1">
    <source>
        <dbReference type="ARBA" id="ARBA00004141"/>
    </source>
</evidence>
<comment type="similarity">
    <text evidence="2">Belongs to the TspO/BZRP family.</text>
</comment>
<evidence type="ECO:0000256" key="3">
    <source>
        <dbReference type="ARBA" id="ARBA00022692"/>
    </source>
</evidence>
<comment type="caution">
    <text evidence="7">The sequence shown here is derived from an EMBL/GenBank/DDBJ whole genome shotgun (WGS) entry which is preliminary data.</text>
</comment>
<keyword evidence="3 6" id="KW-0812">Transmembrane</keyword>
<keyword evidence="4 6" id="KW-1133">Transmembrane helix</keyword>